<evidence type="ECO:0000256" key="2">
    <source>
        <dbReference type="ARBA" id="ARBA00023157"/>
    </source>
</evidence>
<dbReference type="Pfam" id="PF00219">
    <property type="entry name" value="IGFBP"/>
    <property type="match status" value="1"/>
</dbReference>
<dbReference type="AlphaFoldDB" id="A0A8T2JT66"/>
<dbReference type="PROSITE" id="PS01208">
    <property type="entry name" value="VWFC_1"/>
    <property type="match status" value="1"/>
</dbReference>
<dbReference type="InterPro" id="IPR000867">
    <property type="entry name" value="IGFBP-like"/>
</dbReference>
<dbReference type="InterPro" id="IPR009030">
    <property type="entry name" value="Growth_fac_rcpt_cys_sf"/>
</dbReference>
<dbReference type="SMART" id="SM00214">
    <property type="entry name" value="VWC"/>
    <property type="match status" value="1"/>
</dbReference>
<dbReference type="Proteomes" id="UP000812440">
    <property type="component" value="Chromosome 8_10"/>
</dbReference>
<proteinExistence type="predicted"/>
<dbReference type="GO" id="GO:0007155">
    <property type="term" value="P:cell adhesion"/>
    <property type="evidence" value="ECO:0007669"/>
    <property type="project" value="TreeGrafter"/>
</dbReference>
<dbReference type="PANTHER" id="PTHR11348">
    <property type="entry name" value="CONNECTIVE TISSUE GROWTH FACTOR-RELATED"/>
    <property type="match status" value="1"/>
</dbReference>
<evidence type="ECO:0000259" key="4">
    <source>
        <dbReference type="PROSITE" id="PS50184"/>
    </source>
</evidence>
<organism evidence="6 7">
    <name type="scientific">Hymenochirus boettgeri</name>
    <name type="common">Congo dwarf clawed frog</name>
    <dbReference type="NCBI Taxonomy" id="247094"/>
    <lineage>
        <taxon>Eukaryota</taxon>
        <taxon>Metazoa</taxon>
        <taxon>Chordata</taxon>
        <taxon>Craniata</taxon>
        <taxon>Vertebrata</taxon>
        <taxon>Euteleostomi</taxon>
        <taxon>Amphibia</taxon>
        <taxon>Batrachia</taxon>
        <taxon>Anura</taxon>
        <taxon>Pipoidea</taxon>
        <taxon>Pipidae</taxon>
        <taxon>Pipinae</taxon>
        <taxon>Hymenochirus</taxon>
    </lineage>
</organism>
<dbReference type="GO" id="GO:0045597">
    <property type="term" value="P:positive regulation of cell differentiation"/>
    <property type="evidence" value="ECO:0007669"/>
    <property type="project" value="TreeGrafter"/>
</dbReference>
<dbReference type="PANTHER" id="PTHR11348:SF22">
    <property type="entry name" value="CCN FAMILY MEMBER 5"/>
    <property type="match status" value="1"/>
</dbReference>
<dbReference type="OrthoDB" id="365605at2759"/>
<gene>
    <name evidence="6" type="ORF">GDO86_014489</name>
</gene>
<evidence type="ECO:0000313" key="7">
    <source>
        <dbReference type="Proteomes" id="UP000812440"/>
    </source>
</evidence>
<dbReference type="GO" id="GO:0008201">
    <property type="term" value="F:heparin binding"/>
    <property type="evidence" value="ECO:0007669"/>
    <property type="project" value="TreeGrafter"/>
</dbReference>
<protein>
    <submittedName>
        <fullName evidence="6">Uncharacterized protein</fullName>
    </submittedName>
</protein>
<dbReference type="SMART" id="SM00121">
    <property type="entry name" value="IB"/>
    <property type="match status" value="1"/>
</dbReference>
<evidence type="ECO:0000256" key="3">
    <source>
        <dbReference type="SAM" id="SignalP"/>
    </source>
</evidence>
<reference evidence="6" key="1">
    <citation type="thesis" date="2020" institute="ProQuest LLC" country="789 East Eisenhower Parkway, Ann Arbor, MI, USA">
        <title>Comparative Genomics and Chromosome Evolution.</title>
        <authorList>
            <person name="Mudd A.B."/>
        </authorList>
    </citation>
    <scope>NUCLEOTIDE SEQUENCE</scope>
    <source>
        <strain evidence="6">Female2</strain>
        <tissue evidence="6">Blood</tissue>
    </source>
</reference>
<dbReference type="InterPro" id="IPR050941">
    <property type="entry name" value="CCN"/>
</dbReference>
<dbReference type="InterPro" id="IPR001007">
    <property type="entry name" value="VWF_dom"/>
</dbReference>
<keyword evidence="1 3" id="KW-0732">Signal</keyword>
<feature type="domain" description="VWFC" evidence="4">
    <location>
        <begin position="97"/>
        <end position="163"/>
    </location>
</feature>
<dbReference type="GO" id="GO:0031012">
    <property type="term" value="C:extracellular matrix"/>
    <property type="evidence" value="ECO:0007669"/>
    <property type="project" value="TreeGrafter"/>
</dbReference>
<keyword evidence="2" id="KW-1015">Disulfide bond</keyword>
<evidence type="ECO:0000259" key="5">
    <source>
        <dbReference type="PROSITE" id="PS51323"/>
    </source>
</evidence>
<feature type="signal peptide" evidence="3">
    <location>
        <begin position="1"/>
        <end position="24"/>
    </location>
</feature>
<dbReference type="PROSITE" id="PS00222">
    <property type="entry name" value="IGFBP_N_1"/>
    <property type="match status" value="1"/>
</dbReference>
<name>A0A8T2JT66_9PIPI</name>
<dbReference type="GO" id="GO:0005615">
    <property type="term" value="C:extracellular space"/>
    <property type="evidence" value="ECO:0007669"/>
    <property type="project" value="TreeGrafter"/>
</dbReference>
<comment type="caution">
    <text evidence="6">The sequence shown here is derived from an EMBL/GenBank/DDBJ whole genome shotgun (WGS) entry which is preliminary data.</text>
</comment>
<feature type="chain" id="PRO_5035941513" evidence="3">
    <location>
        <begin position="25"/>
        <end position="185"/>
    </location>
</feature>
<dbReference type="GO" id="GO:0007165">
    <property type="term" value="P:signal transduction"/>
    <property type="evidence" value="ECO:0007669"/>
    <property type="project" value="TreeGrafter"/>
</dbReference>
<dbReference type="PROSITE" id="PS50184">
    <property type="entry name" value="VWFC_2"/>
    <property type="match status" value="1"/>
</dbReference>
<evidence type="ECO:0000256" key="1">
    <source>
        <dbReference type="ARBA" id="ARBA00022729"/>
    </source>
</evidence>
<keyword evidence="7" id="KW-1185">Reference proteome</keyword>
<dbReference type="Pfam" id="PF00093">
    <property type="entry name" value="VWC"/>
    <property type="match status" value="1"/>
</dbReference>
<feature type="domain" description="IGFBP N-terminal" evidence="5">
    <location>
        <begin position="19"/>
        <end position="94"/>
    </location>
</feature>
<accession>A0A8T2JT66</accession>
<dbReference type="SUPFAM" id="SSF57184">
    <property type="entry name" value="Growth factor receptor domain"/>
    <property type="match status" value="1"/>
</dbReference>
<dbReference type="InterPro" id="IPR017891">
    <property type="entry name" value="Insulin_GF-bd_Cys-rich_CS"/>
</dbReference>
<evidence type="ECO:0000313" key="6">
    <source>
        <dbReference type="EMBL" id="KAG8447058.1"/>
    </source>
</evidence>
<sequence length="185" mass="20776">MMNLGLLDWYLFVFLYGALPKICAQLCRTPCVCSWATTRCPIGVPLIDDGCSCCRICARQIGEPCDYVYLCDESKELQCDYTAGANGRGTCNYNYDANCELNGKIYKDGEVFRPTCRFQCKCIEGGITCTPLCSENVLFPTPECPFPRRVKIPGKCCPEWRCDEQHNSLSNSLEKGKMLKISILL</sequence>
<dbReference type="EMBL" id="JAACNH010000003">
    <property type="protein sequence ID" value="KAG8447058.1"/>
    <property type="molecule type" value="Genomic_DNA"/>
</dbReference>
<dbReference type="Gene3D" id="2.10.70.10">
    <property type="entry name" value="Complement Module, domain 1"/>
    <property type="match status" value="1"/>
</dbReference>
<dbReference type="PROSITE" id="PS51323">
    <property type="entry name" value="IGFBP_N_2"/>
    <property type="match status" value="1"/>
</dbReference>
<dbReference type="GO" id="GO:0005178">
    <property type="term" value="F:integrin binding"/>
    <property type="evidence" value="ECO:0007669"/>
    <property type="project" value="TreeGrafter"/>
</dbReference>